<keyword evidence="1" id="KW-0732">Signal</keyword>
<organism evidence="3 4">
    <name type="scientific">Kibdelosporangium philippinense</name>
    <dbReference type="NCBI Taxonomy" id="211113"/>
    <lineage>
        <taxon>Bacteria</taxon>
        <taxon>Bacillati</taxon>
        <taxon>Actinomycetota</taxon>
        <taxon>Actinomycetes</taxon>
        <taxon>Pseudonocardiales</taxon>
        <taxon>Pseudonocardiaceae</taxon>
        <taxon>Kibdelosporangium</taxon>
    </lineage>
</organism>
<evidence type="ECO:0000256" key="1">
    <source>
        <dbReference type="SAM" id="SignalP"/>
    </source>
</evidence>
<evidence type="ECO:0000259" key="2">
    <source>
        <dbReference type="Pfam" id="PF14200"/>
    </source>
</evidence>
<keyword evidence="4" id="KW-1185">Reference proteome</keyword>
<protein>
    <submittedName>
        <fullName evidence="3">RICIN domain-containing protein</fullName>
    </submittedName>
</protein>
<dbReference type="InterPro" id="IPR035992">
    <property type="entry name" value="Ricin_B-like_lectins"/>
</dbReference>
<dbReference type="EMBL" id="JAJVCN010000001">
    <property type="protein sequence ID" value="MCE7004134.1"/>
    <property type="molecule type" value="Genomic_DNA"/>
</dbReference>
<dbReference type="CDD" id="cd00161">
    <property type="entry name" value="beta-trefoil_Ricin-like"/>
    <property type="match status" value="1"/>
</dbReference>
<dbReference type="Gene3D" id="2.80.10.50">
    <property type="match status" value="1"/>
</dbReference>
<gene>
    <name evidence="3" type="ORF">LWC34_15015</name>
</gene>
<name>A0ABS8ZAG2_9PSEU</name>
<comment type="caution">
    <text evidence="3">The sequence shown here is derived from an EMBL/GenBank/DDBJ whole genome shotgun (WGS) entry which is preliminary data.</text>
</comment>
<dbReference type="InterPro" id="IPR000772">
    <property type="entry name" value="Ricin_B_lectin"/>
</dbReference>
<dbReference type="SUPFAM" id="SSF50370">
    <property type="entry name" value="Ricin B-like lectins"/>
    <property type="match status" value="1"/>
</dbReference>
<feature type="signal peptide" evidence="1">
    <location>
        <begin position="1"/>
        <end position="26"/>
    </location>
</feature>
<feature type="chain" id="PRO_5046387488" evidence="1">
    <location>
        <begin position="27"/>
        <end position="77"/>
    </location>
</feature>
<feature type="domain" description="Ricin B lectin" evidence="2">
    <location>
        <begin position="34"/>
        <end position="74"/>
    </location>
</feature>
<proteinExistence type="predicted"/>
<dbReference type="Pfam" id="PF14200">
    <property type="entry name" value="RicinB_lectin_2"/>
    <property type="match status" value="1"/>
</dbReference>
<evidence type="ECO:0000313" key="3">
    <source>
        <dbReference type="EMBL" id="MCE7004134.1"/>
    </source>
</evidence>
<dbReference type="Proteomes" id="UP001521150">
    <property type="component" value="Unassembled WGS sequence"/>
</dbReference>
<accession>A0ABS8ZAG2</accession>
<evidence type="ECO:0000313" key="4">
    <source>
        <dbReference type="Proteomes" id="UP001521150"/>
    </source>
</evidence>
<dbReference type="RefSeq" id="WP_233725672.1">
    <property type="nucleotide sequence ID" value="NZ_JAJVCN010000001.1"/>
</dbReference>
<reference evidence="3 4" key="1">
    <citation type="submission" date="2021-12" db="EMBL/GenBank/DDBJ databases">
        <title>Genome sequence of Kibdelosporangium philippinense ATCC 49844.</title>
        <authorList>
            <person name="Fedorov E.A."/>
            <person name="Omeragic M."/>
            <person name="Shalygina K.F."/>
            <person name="Maclea K.S."/>
        </authorList>
    </citation>
    <scope>NUCLEOTIDE SEQUENCE [LARGE SCALE GENOMIC DNA]</scope>
    <source>
        <strain evidence="3 4">ATCC 49844</strain>
    </source>
</reference>
<sequence>MSLFRRAFVALATLVLTLGLTPAVQAKTAVANAPVRIINVHTGRCLVIQGANNVNGSPAFQYDCLNYRDQQWVLQTV</sequence>